<feature type="region of interest" description="Disordered" evidence="1">
    <location>
        <begin position="151"/>
        <end position="171"/>
    </location>
</feature>
<protein>
    <submittedName>
        <fullName evidence="2">Uncharacterized protein</fullName>
    </submittedName>
</protein>
<dbReference type="Proteomes" id="UP000027222">
    <property type="component" value="Unassembled WGS sequence"/>
</dbReference>
<proteinExistence type="predicted"/>
<reference evidence="3" key="1">
    <citation type="journal article" date="2014" name="Proc. Natl. Acad. Sci. U.S.A.">
        <title>Extensive sampling of basidiomycete genomes demonstrates inadequacy of the white-rot/brown-rot paradigm for wood decay fungi.</title>
        <authorList>
            <person name="Riley R."/>
            <person name="Salamov A.A."/>
            <person name="Brown D.W."/>
            <person name="Nagy L.G."/>
            <person name="Floudas D."/>
            <person name="Held B.W."/>
            <person name="Levasseur A."/>
            <person name="Lombard V."/>
            <person name="Morin E."/>
            <person name="Otillar R."/>
            <person name="Lindquist E.A."/>
            <person name="Sun H."/>
            <person name="LaButti K.M."/>
            <person name="Schmutz J."/>
            <person name="Jabbour D."/>
            <person name="Luo H."/>
            <person name="Baker S.E."/>
            <person name="Pisabarro A.G."/>
            <person name="Walton J.D."/>
            <person name="Blanchette R.A."/>
            <person name="Henrissat B."/>
            <person name="Martin F."/>
            <person name="Cullen D."/>
            <person name="Hibbett D.S."/>
            <person name="Grigoriev I.V."/>
        </authorList>
    </citation>
    <scope>NUCLEOTIDE SEQUENCE [LARGE SCALE GENOMIC DNA]</scope>
    <source>
        <strain evidence="3">CBS 339.88</strain>
    </source>
</reference>
<feature type="compositionally biased region" description="Low complexity" evidence="1">
    <location>
        <begin position="151"/>
        <end position="163"/>
    </location>
</feature>
<sequence>MSPALLSSHRRCRCQLPPPPPPPHVTSPESATHGPSPTFTPSPSLSSPPTTTTTTCPHTGYPQSSKTAKLAGDWAIRVAQPMAVRTTRAAVRSLWGRLQRAGAALSASTPLQIRTPQVDRNDEPLLIVSSSYPSFDKAGDPRCPAPACLASPAAAGAEQATRATSTDQPGF</sequence>
<evidence type="ECO:0000256" key="1">
    <source>
        <dbReference type="SAM" id="MobiDB-lite"/>
    </source>
</evidence>
<feature type="region of interest" description="Disordered" evidence="1">
    <location>
        <begin position="1"/>
        <end position="66"/>
    </location>
</feature>
<evidence type="ECO:0000313" key="3">
    <source>
        <dbReference type="Proteomes" id="UP000027222"/>
    </source>
</evidence>
<gene>
    <name evidence="2" type="ORF">GALMADRAFT_144517</name>
</gene>
<evidence type="ECO:0000313" key="2">
    <source>
        <dbReference type="EMBL" id="KDR70614.1"/>
    </source>
</evidence>
<dbReference type="EMBL" id="KL142396">
    <property type="protein sequence ID" value="KDR70614.1"/>
    <property type="molecule type" value="Genomic_DNA"/>
</dbReference>
<dbReference type="HOGENOM" id="CLU_1562977_0_0_1"/>
<dbReference type="AlphaFoldDB" id="A0A067SSF3"/>
<accession>A0A067SSF3</accession>
<name>A0A067SSF3_GALM3</name>
<keyword evidence="3" id="KW-1185">Reference proteome</keyword>
<feature type="compositionally biased region" description="Low complexity" evidence="1">
    <location>
        <begin position="35"/>
        <end position="59"/>
    </location>
</feature>
<organism evidence="2 3">
    <name type="scientific">Galerina marginata (strain CBS 339.88)</name>
    <dbReference type="NCBI Taxonomy" id="685588"/>
    <lineage>
        <taxon>Eukaryota</taxon>
        <taxon>Fungi</taxon>
        <taxon>Dikarya</taxon>
        <taxon>Basidiomycota</taxon>
        <taxon>Agaricomycotina</taxon>
        <taxon>Agaricomycetes</taxon>
        <taxon>Agaricomycetidae</taxon>
        <taxon>Agaricales</taxon>
        <taxon>Agaricineae</taxon>
        <taxon>Strophariaceae</taxon>
        <taxon>Galerina</taxon>
    </lineage>
</organism>
<feature type="compositionally biased region" description="Pro residues" evidence="1">
    <location>
        <begin position="16"/>
        <end position="25"/>
    </location>
</feature>